<dbReference type="SUPFAM" id="SSF51556">
    <property type="entry name" value="Metallo-dependent hydrolases"/>
    <property type="match status" value="1"/>
</dbReference>
<protein>
    <recommendedName>
        <fullName evidence="4 9">Dihydroorotase</fullName>
        <shortName evidence="9">DHOase</shortName>
        <ecNumber evidence="4 9">3.5.2.3</ecNumber>
    </recommendedName>
</protein>
<feature type="binding site" description="via carbamate group" evidence="9">
    <location>
        <position position="100"/>
    </location>
    <ligand>
        <name>Zn(2+)</name>
        <dbReference type="ChEBI" id="CHEBI:29105"/>
        <label>2</label>
    </ligand>
</feature>
<proteinExistence type="inferred from homology"/>
<evidence type="ECO:0000256" key="9">
    <source>
        <dbReference type="HAMAP-Rule" id="MF_00219"/>
    </source>
</evidence>
<keyword evidence="6 9" id="KW-0378">Hydrolase</keyword>
<dbReference type="GO" id="GO:0044205">
    <property type="term" value="P:'de novo' UMP biosynthetic process"/>
    <property type="evidence" value="ECO:0007669"/>
    <property type="project" value="UniProtKB-UniRule"/>
</dbReference>
<comment type="subunit">
    <text evidence="9">Homodimer.</text>
</comment>
<comment type="catalytic activity">
    <reaction evidence="9 10">
        <text>(S)-dihydroorotate + H2O = N-carbamoyl-L-aspartate + H(+)</text>
        <dbReference type="Rhea" id="RHEA:24296"/>
        <dbReference type="ChEBI" id="CHEBI:15377"/>
        <dbReference type="ChEBI" id="CHEBI:15378"/>
        <dbReference type="ChEBI" id="CHEBI:30864"/>
        <dbReference type="ChEBI" id="CHEBI:32814"/>
        <dbReference type="EC" id="3.5.2.3"/>
    </reaction>
</comment>
<dbReference type="GO" id="GO:0005829">
    <property type="term" value="C:cytosol"/>
    <property type="evidence" value="ECO:0007669"/>
    <property type="project" value="TreeGrafter"/>
</dbReference>
<dbReference type="CDD" id="cd01294">
    <property type="entry name" value="DHOase"/>
    <property type="match status" value="1"/>
</dbReference>
<evidence type="ECO:0000256" key="8">
    <source>
        <dbReference type="ARBA" id="ARBA00022975"/>
    </source>
</evidence>
<feature type="binding site" description="via carbamate group" evidence="9">
    <location>
        <position position="100"/>
    </location>
    <ligand>
        <name>Zn(2+)</name>
        <dbReference type="ChEBI" id="CHEBI:29105"/>
        <label>1</label>
    </ligand>
</feature>
<keyword evidence="7 9" id="KW-0862">Zinc</keyword>
<feature type="binding site" evidence="9">
    <location>
        <position position="137"/>
    </location>
    <ligand>
        <name>Zn(2+)</name>
        <dbReference type="ChEBI" id="CHEBI:29105"/>
        <label>2</label>
    </ligand>
</feature>
<organism evidence="12 13">
    <name type="scientific">Sedimentitalea arenosa</name>
    <dbReference type="NCBI Taxonomy" id="2798803"/>
    <lineage>
        <taxon>Bacteria</taxon>
        <taxon>Pseudomonadati</taxon>
        <taxon>Pseudomonadota</taxon>
        <taxon>Alphaproteobacteria</taxon>
        <taxon>Rhodobacterales</taxon>
        <taxon>Paracoccaceae</taxon>
        <taxon>Sedimentitalea</taxon>
    </lineage>
</organism>
<evidence type="ECO:0000256" key="1">
    <source>
        <dbReference type="ARBA" id="ARBA00002368"/>
    </source>
</evidence>
<accession>A0A8J7JJA6</accession>
<dbReference type="PROSITE" id="PS00482">
    <property type="entry name" value="DIHYDROOROTASE_1"/>
    <property type="match status" value="1"/>
</dbReference>
<sequence length="346" mass="37316">MSSTLTIPRPDDWHLHLRDGAMLAAVLPETARHFARAIIMPNLVPPVVTGAQAAAYRDRILAALPESMAFQPLMTLYLTEDTDPDDVAAAHASGLVKAVKLYPAGATTNSASGVADFDRVRAVLERMAEIGLPLCVHGEVTSPDIDIFDREAVFIERVLDPIRRATPGLRVVMEHITTSGAVDYVQANDRDLGATITTHHLVINRNHILVGGIKPHYYCLPVAKRESHRLALVAAATSGDGRYFLGTDSAPHTDALKENACGCAGCFTATNTLSILAEVFEQQDALDKLEGFASRFGPGFYGLPVNSDTITLTKGDPVSYPDHIDTGDGRVTVFDPGFPLHWRVSA</sequence>
<feature type="binding site" evidence="9">
    <location>
        <position position="16"/>
    </location>
    <ligand>
        <name>Zn(2+)</name>
        <dbReference type="ChEBI" id="CHEBI:29105"/>
        <label>1</label>
    </ligand>
</feature>
<evidence type="ECO:0000259" key="11">
    <source>
        <dbReference type="Pfam" id="PF01979"/>
    </source>
</evidence>
<dbReference type="InterPro" id="IPR004721">
    <property type="entry name" value="DHOdimr"/>
</dbReference>
<evidence type="ECO:0000256" key="2">
    <source>
        <dbReference type="ARBA" id="ARBA00004880"/>
    </source>
</evidence>
<feature type="binding site" evidence="9">
    <location>
        <position position="14"/>
    </location>
    <ligand>
        <name>Zn(2+)</name>
        <dbReference type="ChEBI" id="CHEBI:29105"/>
        <label>1</label>
    </ligand>
</feature>
<dbReference type="AlphaFoldDB" id="A0A8J7JJA6"/>
<dbReference type="Pfam" id="PF01979">
    <property type="entry name" value="Amidohydro_1"/>
    <property type="match status" value="1"/>
</dbReference>
<evidence type="ECO:0000256" key="4">
    <source>
        <dbReference type="ARBA" id="ARBA00012860"/>
    </source>
</evidence>
<keyword evidence="13" id="KW-1185">Reference proteome</keyword>
<dbReference type="GO" id="GO:0006207">
    <property type="term" value="P:'de novo' pyrimidine nucleobase biosynthetic process"/>
    <property type="evidence" value="ECO:0007669"/>
    <property type="project" value="TreeGrafter"/>
</dbReference>
<evidence type="ECO:0000313" key="13">
    <source>
        <dbReference type="Proteomes" id="UP000619079"/>
    </source>
</evidence>
<feature type="active site" evidence="9">
    <location>
        <position position="248"/>
    </location>
</feature>
<keyword evidence="5 9" id="KW-0479">Metal-binding</keyword>
<reference evidence="12" key="1">
    <citation type="submission" date="2020-12" db="EMBL/GenBank/DDBJ databases">
        <title>Sedimentitalea sp. nov., isolated from sand in Incheon.</title>
        <authorList>
            <person name="Kim W."/>
        </authorList>
    </citation>
    <scope>NUCLEOTIDE SEQUENCE</scope>
    <source>
        <strain evidence="12">CAU 1593</strain>
    </source>
</reference>
<dbReference type="InterPro" id="IPR032466">
    <property type="entry name" value="Metal_Hydrolase"/>
</dbReference>
<feature type="domain" description="Amidohydrolase-related" evidence="11">
    <location>
        <begin position="12"/>
        <end position="262"/>
    </location>
</feature>
<feature type="binding site" evidence="9">
    <location>
        <position position="252"/>
    </location>
    <ligand>
        <name>substrate</name>
    </ligand>
</feature>
<feature type="binding site" evidence="9">
    <location>
        <position position="175"/>
    </location>
    <ligand>
        <name>Zn(2+)</name>
        <dbReference type="ChEBI" id="CHEBI:29105"/>
        <label>2</label>
    </ligand>
</feature>
<evidence type="ECO:0000256" key="10">
    <source>
        <dbReference type="RuleBase" id="RU003440"/>
    </source>
</evidence>
<comment type="cofactor">
    <cofactor evidence="9 10">
        <name>Zn(2+)</name>
        <dbReference type="ChEBI" id="CHEBI:29105"/>
    </cofactor>
    <text evidence="9 10">Binds 2 Zn(2+) ions per subunit.</text>
</comment>
<comment type="similarity">
    <text evidence="3 9 10">Belongs to the metallo-dependent hydrolases superfamily. DHOase family. Class II DHOase subfamily.</text>
</comment>
<feature type="binding site" evidence="9">
    <location>
        <position position="137"/>
    </location>
    <ligand>
        <name>substrate</name>
    </ligand>
</feature>
<gene>
    <name evidence="9 12" type="primary">pyrC</name>
    <name evidence="12" type="ORF">JF290_17415</name>
</gene>
<dbReference type="UniPathway" id="UPA00070">
    <property type="reaction ID" value="UER00117"/>
</dbReference>
<feature type="binding site" evidence="9">
    <location>
        <position position="220"/>
    </location>
    <ligand>
        <name>substrate</name>
    </ligand>
</feature>
<dbReference type="HAMAP" id="MF_00219">
    <property type="entry name" value="PyrC_classII"/>
    <property type="match status" value="1"/>
</dbReference>
<dbReference type="GO" id="GO:0004151">
    <property type="term" value="F:dihydroorotase activity"/>
    <property type="evidence" value="ECO:0007669"/>
    <property type="project" value="UniProtKB-UniRule"/>
</dbReference>
<dbReference type="InterPro" id="IPR006680">
    <property type="entry name" value="Amidohydro-rel"/>
</dbReference>
<evidence type="ECO:0000256" key="3">
    <source>
        <dbReference type="ARBA" id="ARBA00005631"/>
    </source>
</evidence>
<dbReference type="NCBIfam" id="TIGR00856">
    <property type="entry name" value="pyrC_dimer"/>
    <property type="match status" value="1"/>
</dbReference>
<keyword evidence="8 9" id="KW-0665">Pyrimidine biosynthesis</keyword>
<dbReference type="PANTHER" id="PTHR43137:SF1">
    <property type="entry name" value="DIHYDROOROTASE"/>
    <property type="match status" value="1"/>
</dbReference>
<comment type="caution">
    <text evidence="12">The sequence shown here is derived from an EMBL/GenBank/DDBJ whole genome shotgun (WGS) entry which is preliminary data.</text>
</comment>
<dbReference type="PROSITE" id="PS00483">
    <property type="entry name" value="DIHYDROOROTASE_2"/>
    <property type="match status" value="1"/>
</dbReference>
<dbReference type="GO" id="GO:0008270">
    <property type="term" value="F:zinc ion binding"/>
    <property type="evidence" value="ECO:0007669"/>
    <property type="project" value="UniProtKB-UniRule"/>
</dbReference>
<feature type="binding site" evidence="9">
    <location>
        <begin position="16"/>
        <end position="18"/>
    </location>
    <ligand>
        <name>substrate</name>
    </ligand>
</feature>
<dbReference type="PIRSF" id="PIRSF001237">
    <property type="entry name" value="DHOdimr"/>
    <property type="match status" value="1"/>
</dbReference>
<comment type="function">
    <text evidence="1 9">Catalyzes the reversible cyclization of carbamoyl aspartate to dihydroorotate.</text>
</comment>
<comment type="pathway">
    <text evidence="2 9 10">Pyrimidine metabolism; UMP biosynthesis via de novo pathway; (S)-dihydroorotate from bicarbonate: step 3/3.</text>
</comment>
<evidence type="ECO:0000256" key="6">
    <source>
        <dbReference type="ARBA" id="ARBA00022801"/>
    </source>
</evidence>
<dbReference type="EMBL" id="JAELVR010000012">
    <property type="protein sequence ID" value="MBJ6373309.1"/>
    <property type="molecule type" value="Genomic_DNA"/>
</dbReference>
<feature type="binding site" evidence="9">
    <location>
        <position position="42"/>
    </location>
    <ligand>
        <name>substrate</name>
    </ligand>
</feature>
<dbReference type="Gene3D" id="3.20.20.140">
    <property type="entry name" value="Metal-dependent hydrolases"/>
    <property type="match status" value="1"/>
</dbReference>
<evidence type="ECO:0000256" key="5">
    <source>
        <dbReference type="ARBA" id="ARBA00022723"/>
    </source>
</evidence>
<dbReference type="InterPro" id="IPR002195">
    <property type="entry name" value="Dihydroorotase_CS"/>
</dbReference>
<feature type="binding site" evidence="9">
    <location>
        <position position="248"/>
    </location>
    <ligand>
        <name>Zn(2+)</name>
        <dbReference type="ChEBI" id="CHEBI:29105"/>
        <label>1</label>
    </ligand>
</feature>
<dbReference type="PANTHER" id="PTHR43137">
    <property type="entry name" value="DIHYDROOROTASE"/>
    <property type="match status" value="1"/>
</dbReference>
<dbReference type="Proteomes" id="UP000619079">
    <property type="component" value="Unassembled WGS sequence"/>
</dbReference>
<name>A0A8J7JJA6_9RHOB</name>
<evidence type="ECO:0000256" key="7">
    <source>
        <dbReference type="ARBA" id="ARBA00022833"/>
    </source>
</evidence>
<dbReference type="RefSeq" id="WP_199026172.1">
    <property type="nucleotide sequence ID" value="NZ_JAELVR010000012.1"/>
</dbReference>
<evidence type="ECO:0000313" key="12">
    <source>
        <dbReference type="EMBL" id="MBJ6373309.1"/>
    </source>
</evidence>
<feature type="binding site" evidence="9">
    <location>
        <position position="264"/>
    </location>
    <ligand>
        <name>substrate</name>
    </ligand>
</feature>
<dbReference type="EC" id="3.5.2.3" evidence="4 9"/>
<feature type="modified residue" description="N6-carboxylysine" evidence="9">
    <location>
        <position position="100"/>
    </location>
</feature>